<evidence type="ECO:0000313" key="2">
    <source>
        <dbReference type="Proteomes" id="UP001469553"/>
    </source>
</evidence>
<gene>
    <name evidence="1" type="ORF">AMECASPLE_025725</name>
</gene>
<accession>A0ABV0XHP8</accession>
<dbReference type="Proteomes" id="UP001469553">
    <property type="component" value="Unassembled WGS sequence"/>
</dbReference>
<keyword evidence="2" id="KW-1185">Reference proteome</keyword>
<sequence>MGWERSRIKPGISLSAACGQDTQVVFGGGGCGDDDLRRQLGSVGDDYRGPTLPWRWSSLIVPQKNHKLQQKHENWSESDRRLGYQNISNKKKKYLCEPYKFSFCSEKIPKEN</sequence>
<protein>
    <submittedName>
        <fullName evidence="1">Uncharacterized protein</fullName>
    </submittedName>
</protein>
<evidence type="ECO:0000313" key="1">
    <source>
        <dbReference type="EMBL" id="MEQ2280984.1"/>
    </source>
</evidence>
<dbReference type="EMBL" id="JAHRIP010002560">
    <property type="protein sequence ID" value="MEQ2280984.1"/>
    <property type="molecule type" value="Genomic_DNA"/>
</dbReference>
<proteinExistence type="predicted"/>
<organism evidence="1 2">
    <name type="scientific">Ameca splendens</name>
    <dbReference type="NCBI Taxonomy" id="208324"/>
    <lineage>
        <taxon>Eukaryota</taxon>
        <taxon>Metazoa</taxon>
        <taxon>Chordata</taxon>
        <taxon>Craniata</taxon>
        <taxon>Vertebrata</taxon>
        <taxon>Euteleostomi</taxon>
        <taxon>Actinopterygii</taxon>
        <taxon>Neopterygii</taxon>
        <taxon>Teleostei</taxon>
        <taxon>Neoteleostei</taxon>
        <taxon>Acanthomorphata</taxon>
        <taxon>Ovalentaria</taxon>
        <taxon>Atherinomorphae</taxon>
        <taxon>Cyprinodontiformes</taxon>
        <taxon>Goodeidae</taxon>
        <taxon>Ameca</taxon>
    </lineage>
</organism>
<comment type="caution">
    <text evidence="1">The sequence shown here is derived from an EMBL/GenBank/DDBJ whole genome shotgun (WGS) entry which is preliminary data.</text>
</comment>
<name>A0ABV0XHP8_9TELE</name>
<reference evidence="1 2" key="1">
    <citation type="submission" date="2021-06" db="EMBL/GenBank/DDBJ databases">
        <authorList>
            <person name="Palmer J.M."/>
        </authorList>
    </citation>
    <scope>NUCLEOTIDE SEQUENCE [LARGE SCALE GENOMIC DNA]</scope>
    <source>
        <strain evidence="1 2">AS_MEX2019</strain>
        <tissue evidence="1">Muscle</tissue>
    </source>
</reference>